<dbReference type="Pfam" id="PF07963">
    <property type="entry name" value="N_methyl"/>
    <property type="match status" value="1"/>
</dbReference>
<evidence type="ECO:0000313" key="2">
    <source>
        <dbReference type="Proteomes" id="UP001161325"/>
    </source>
</evidence>
<evidence type="ECO:0008006" key="3">
    <source>
        <dbReference type="Google" id="ProtNLM"/>
    </source>
</evidence>
<name>A0AA37PZZ4_9BACT</name>
<keyword evidence="2" id="KW-1185">Reference proteome</keyword>
<protein>
    <recommendedName>
        <fullName evidence="3">Prepilin-type N-terminal cleavage/methylation domain-containing protein</fullName>
    </recommendedName>
</protein>
<reference evidence="1" key="1">
    <citation type="submission" date="2022-08" db="EMBL/GenBank/DDBJ databases">
        <title>Draft genome sequencing of Roseisolibacter agri AW1220.</title>
        <authorList>
            <person name="Tobiishi Y."/>
            <person name="Tonouchi A."/>
        </authorList>
    </citation>
    <scope>NUCLEOTIDE SEQUENCE</scope>
    <source>
        <strain evidence="1">AW1220</strain>
    </source>
</reference>
<comment type="caution">
    <text evidence="1">The sequence shown here is derived from an EMBL/GenBank/DDBJ whole genome shotgun (WGS) entry which is preliminary data.</text>
</comment>
<dbReference type="PROSITE" id="PS00409">
    <property type="entry name" value="PROKAR_NTER_METHYL"/>
    <property type="match status" value="1"/>
</dbReference>
<accession>A0AA37PZZ4</accession>
<dbReference type="InterPro" id="IPR045584">
    <property type="entry name" value="Pilin-like"/>
</dbReference>
<organism evidence="1 2">
    <name type="scientific">Roseisolibacter agri</name>
    <dbReference type="NCBI Taxonomy" id="2014610"/>
    <lineage>
        <taxon>Bacteria</taxon>
        <taxon>Pseudomonadati</taxon>
        <taxon>Gemmatimonadota</taxon>
        <taxon>Gemmatimonadia</taxon>
        <taxon>Gemmatimonadales</taxon>
        <taxon>Gemmatimonadaceae</taxon>
        <taxon>Roseisolibacter</taxon>
    </lineage>
</organism>
<gene>
    <name evidence="1" type="ORF">rosag_06380</name>
</gene>
<dbReference type="Proteomes" id="UP001161325">
    <property type="component" value="Unassembled WGS sequence"/>
</dbReference>
<sequence length="145" mass="15346">MPPLPRHPRRGVTLPELSIALVVVGLLAAFALRAGAPLVDAARARSAGDEVRSAFALARALAALRAERAAVRLDTLRGAVTVHLRGDSALRRSLVTLYGVRMSATRDSMAYAASGLGWGASNLRIELRRGAAVETVTVSRLGRVR</sequence>
<proteinExistence type="predicted"/>
<dbReference type="InterPro" id="IPR012902">
    <property type="entry name" value="N_methyl_site"/>
</dbReference>
<dbReference type="EMBL" id="BRXS01000001">
    <property type="protein sequence ID" value="GLC24125.1"/>
    <property type="molecule type" value="Genomic_DNA"/>
</dbReference>
<dbReference type="NCBIfam" id="TIGR02532">
    <property type="entry name" value="IV_pilin_GFxxxE"/>
    <property type="match status" value="1"/>
</dbReference>
<dbReference type="RefSeq" id="WP_284348573.1">
    <property type="nucleotide sequence ID" value="NZ_BRXS01000001.1"/>
</dbReference>
<evidence type="ECO:0000313" key="1">
    <source>
        <dbReference type="EMBL" id="GLC24125.1"/>
    </source>
</evidence>
<dbReference type="AlphaFoldDB" id="A0AA37PZZ4"/>
<dbReference type="SUPFAM" id="SSF54523">
    <property type="entry name" value="Pili subunits"/>
    <property type="match status" value="1"/>
</dbReference>